<dbReference type="Proteomes" id="UP001309448">
    <property type="component" value="Unassembled WGS sequence"/>
</dbReference>
<comment type="caution">
    <text evidence="1">The sequence shown here is derived from an EMBL/GenBank/DDBJ whole genome shotgun (WGS) entry which is preliminary data.</text>
</comment>
<name>A0ABU6MRG0_9BACI</name>
<dbReference type="EMBL" id="JARMDB010000004">
    <property type="protein sequence ID" value="MED1565330.1"/>
    <property type="molecule type" value="Genomic_DNA"/>
</dbReference>
<evidence type="ECO:0000313" key="2">
    <source>
        <dbReference type="Proteomes" id="UP001309448"/>
    </source>
</evidence>
<keyword evidence="2" id="KW-1185">Reference proteome</keyword>
<dbReference type="RefSeq" id="WP_327919204.1">
    <property type="nucleotide sequence ID" value="NZ_JARMDB010000004.1"/>
</dbReference>
<evidence type="ECO:0000313" key="1">
    <source>
        <dbReference type="EMBL" id="MED1565330.1"/>
    </source>
</evidence>
<accession>A0ABU6MRG0</accession>
<protein>
    <recommendedName>
        <fullName evidence="3">Cytosolic protein</fullName>
    </recommendedName>
</protein>
<organism evidence="1 2">
    <name type="scientific">Bacillus paramycoides</name>
    <dbReference type="NCBI Taxonomy" id="2026194"/>
    <lineage>
        <taxon>Bacteria</taxon>
        <taxon>Bacillati</taxon>
        <taxon>Bacillota</taxon>
        <taxon>Bacilli</taxon>
        <taxon>Bacillales</taxon>
        <taxon>Bacillaceae</taxon>
        <taxon>Bacillus</taxon>
        <taxon>Bacillus cereus group</taxon>
    </lineage>
</organism>
<gene>
    <name evidence="1" type="ORF">P4U88_05105</name>
</gene>
<sequence length="249" mass="28242">MCIKSEINCIQKRLLERLRVKNGSTLFTIIEAISQQAYAKASFVVSQKNSTLATKCDVTASTISRNLKKIKDKCADLIQIEQNRSVSEQFASLVFTFIPQVTLEENSQLKNECQTGMSNGEQTEQVNDTNVADDVAESTSRHFSTTPLVYSSTHNKGLNNSIVNKESVEQNDIIHEEYIFARKNGISKKLFFKVINEIRNKNGINNLRSYIRGAIKNVINHISFRNGTHTYDNPMNQFFYDWLNDTGGQ</sequence>
<evidence type="ECO:0008006" key="3">
    <source>
        <dbReference type="Google" id="ProtNLM"/>
    </source>
</evidence>
<proteinExistence type="predicted"/>
<reference evidence="1 2" key="1">
    <citation type="submission" date="2023-03" db="EMBL/GenBank/DDBJ databases">
        <title>Bacillus Genome Sequencing.</title>
        <authorList>
            <person name="Dunlap C."/>
        </authorList>
    </citation>
    <scope>NUCLEOTIDE SEQUENCE [LARGE SCALE GENOMIC DNA]</scope>
    <source>
        <strain evidence="1 2">B-615</strain>
    </source>
</reference>